<evidence type="ECO:0000256" key="1">
    <source>
        <dbReference type="SAM" id="MobiDB-lite"/>
    </source>
</evidence>
<reference evidence="2" key="1">
    <citation type="submission" date="2022-11" db="EMBL/GenBank/DDBJ databases">
        <authorList>
            <person name="Kikuchi T."/>
        </authorList>
    </citation>
    <scope>NUCLEOTIDE SEQUENCE</scope>
    <source>
        <strain evidence="2">PS1010</strain>
    </source>
</reference>
<evidence type="ECO:0000313" key="3">
    <source>
        <dbReference type="Proteomes" id="UP001152747"/>
    </source>
</evidence>
<evidence type="ECO:0000313" key="2">
    <source>
        <dbReference type="EMBL" id="CAI5456462.1"/>
    </source>
</evidence>
<proteinExistence type="predicted"/>
<sequence length="102" mass="11427">MPDHFHRQVRRDLSNWKKERDDEALVREQKLRAMEGGAKQSACAVSLPLVPPLSSPPFTRPPPPTPIYLSGHRPFHQLVLPHSSSPPSIAHQPVINPSFLSL</sequence>
<keyword evidence="3" id="KW-1185">Reference proteome</keyword>
<accession>A0A9P1NCF6</accession>
<protein>
    <submittedName>
        <fullName evidence="2">Uncharacterized protein</fullName>
    </submittedName>
</protein>
<comment type="caution">
    <text evidence="2">The sequence shown here is derived from an EMBL/GenBank/DDBJ whole genome shotgun (WGS) entry which is preliminary data.</text>
</comment>
<dbReference type="Proteomes" id="UP001152747">
    <property type="component" value="Unassembled WGS sequence"/>
</dbReference>
<dbReference type="AlphaFoldDB" id="A0A9P1NCF6"/>
<gene>
    <name evidence="2" type="ORF">CAMP_LOCUS19099</name>
</gene>
<name>A0A9P1NCF6_9PELO</name>
<organism evidence="2 3">
    <name type="scientific">Caenorhabditis angaria</name>
    <dbReference type="NCBI Taxonomy" id="860376"/>
    <lineage>
        <taxon>Eukaryota</taxon>
        <taxon>Metazoa</taxon>
        <taxon>Ecdysozoa</taxon>
        <taxon>Nematoda</taxon>
        <taxon>Chromadorea</taxon>
        <taxon>Rhabditida</taxon>
        <taxon>Rhabditina</taxon>
        <taxon>Rhabditomorpha</taxon>
        <taxon>Rhabditoidea</taxon>
        <taxon>Rhabditidae</taxon>
        <taxon>Peloderinae</taxon>
        <taxon>Caenorhabditis</taxon>
    </lineage>
</organism>
<dbReference type="EMBL" id="CANHGI010000006">
    <property type="protein sequence ID" value="CAI5456462.1"/>
    <property type="molecule type" value="Genomic_DNA"/>
</dbReference>
<feature type="region of interest" description="Disordered" evidence="1">
    <location>
        <begin position="81"/>
        <end position="102"/>
    </location>
</feature>